<evidence type="ECO:0000313" key="3">
    <source>
        <dbReference type="Proteomes" id="UP000470404"/>
    </source>
</evidence>
<feature type="region of interest" description="Disordered" evidence="1">
    <location>
        <begin position="64"/>
        <end position="99"/>
    </location>
</feature>
<proteinExistence type="predicted"/>
<sequence length="99" mass="11029">MDAVPDADPDGMTARLVAAADMLRNRRTEIAGLEELACVWRADARYRELAVPLLRLFLDDDHPEPAMATARRLRDEARRLPGEPAGHARASERDRSSPP</sequence>
<comment type="caution">
    <text evidence="2">The sequence shown here is derived from an EMBL/GenBank/DDBJ whole genome shotgun (WGS) entry which is preliminary data.</text>
</comment>
<evidence type="ECO:0000256" key="1">
    <source>
        <dbReference type="SAM" id="MobiDB-lite"/>
    </source>
</evidence>
<protein>
    <submittedName>
        <fullName evidence="2">Uncharacterized protein</fullName>
    </submittedName>
</protein>
<dbReference type="Proteomes" id="UP000470404">
    <property type="component" value="Unassembled WGS sequence"/>
</dbReference>
<keyword evidence="3" id="KW-1185">Reference proteome</keyword>
<evidence type="ECO:0000313" key="2">
    <source>
        <dbReference type="EMBL" id="NEC56697.1"/>
    </source>
</evidence>
<reference evidence="2 3" key="1">
    <citation type="submission" date="2020-01" db="EMBL/GenBank/DDBJ databases">
        <title>Insect and environment-associated Actinomycetes.</title>
        <authorList>
            <person name="Currrie C."/>
            <person name="Chevrette M."/>
            <person name="Carlson C."/>
            <person name="Stubbendieck R."/>
            <person name="Wendt-Pienkowski E."/>
        </authorList>
    </citation>
    <scope>NUCLEOTIDE SEQUENCE [LARGE SCALE GENOMIC DNA]</scope>
    <source>
        <strain evidence="2 3">SID8386</strain>
    </source>
</reference>
<dbReference type="EMBL" id="JAAGNC010000075">
    <property type="protein sequence ID" value="NEC56697.1"/>
    <property type="molecule type" value="Genomic_DNA"/>
</dbReference>
<accession>A0ABX0BRG9</accession>
<organism evidence="2 3">
    <name type="scientific">Amycolatopsis rubida</name>
    <dbReference type="NCBI Taxonomy" id="112413"/>
    <lineage>
        <taxon>Bacteria</taxon>
        <taxon>Bacillati</taxon>
        <taxon>Actinomycetota</taxon>
        <taxon>Actinomycetes</taxon>
        <taxon>Pseudonocardiales</taxon>
        <taxon>Pseudonocardiaceae</taxon>
        <taxon>Amycolatopsis</taxon>
    </lineage>
</organism>
<feature type="compositionally biased region" description="Basic and acidic residues" evidence="1">
    <location>
        <begin position="72"/>
        <end position="81"/>
    </location>
</feature>
<dbReference type="RefSeq" id="WP_157905150.1">
    <property type="nucleotide sequence ID" value="NZ_JAAGNC010000075.1"/>
</dbReference>
<name>A0ABX0BRG9_9PSEU</name>
<gene>
    <name evidence="2" type="ORF">G3I59_14155</name>
</gene>
<feature type="compositionally biased region" description="Basic and acidic residues" evidence="1">
    <location>
        <begin position="89"/>
        <end position="99"/>
    </location>
</feature>